<dbReference type="GeneTree" id="ENSGT00530000064050"/>
<dbReference type="InterPro" id="IPR027040">
    <property type="entry name" value="PSMD4"/>
</dbReference>
<keyword evidence="3" id="KW-0677">Repeat</keyword>
<evidence type="ECO:0007829" key="10">
    <source>
        <dbReference type="PeptideAtlas" id="A0A8V1AF05"/>
    </source>
</evidence>
<reference evidence="8" key="1">
    <citation type="submission" date="2020-11" db="EMBL/GenBank/DDBJ databases">
        <title>Gallus gallus (Chicken) genome, bGalGal1, GRCg7b, maternal haplotype autosomes + Z &amp; W.</title>
        <authorList>
            <person name="Warren W."/>
            <person name="Formenti G."/>
            <person name="Fedrigo O."/>
            <person name="Haase B."/>
            <person name="Mountcastle J."/>
            <person name="Balacco J."/>
            <person name="Tracey A."/>
            <person name="Schneider V."/>
            <person name="Okimoto R."/>
            <person name="Cheng H."/>
            <person name="Hawken R."/>
            <person name="Howe K."/>
            <person name="Jarvis E.D."/>
        </authorList>
    </citation>
    <scope>NUCLEOTIDE SEQUENCE [LARGE SCALE GENOMIC DNA]</scope>
    <source>
        <strain evidence="8">Broiler</strain>
    </source>
</reference>
<keyword evidence="9" id="KW-1185">Reference proteome</keyword>
<dbReference type="CDD" id="cd22297">
    <property type="entry name" value="PSMD4_RAZUL"/>
    <property type="match status" value="1"/>
</dbReference>
<name>A0A8V1AF05_CHICK</name>
<feature type="region of interest" description="Disordered" evidence="6">
    <location>
        <begin position="341"/>
        <end position="376"/>
    </location>
</feature>
<feature type="compositionally biased region" description="Basic and acidic residues" evidence="6">
    <location>
        <begin position="365"/>
        <end position="376"/>
    </location>
</feature>
<dbReference type="SMART" id="SM00726">
    <property type="entry name" value="UIM"/>
    <property type="match status" value="2"/>
</dbReference>
<dbReference type="FunFam" id="3.40.50.410:FF:000184">
    <property type="entry name" value="Proteasome 26S subunit, non-ATPase 4"/>
    <property type="match status" value="1"/>
</dbReference>
<dbReference type="Gene3D" id="3.40.50.410">
    <property type="entry name" value="von Willebrand factor, type A domain"/>
    <property type="match status" value="1"/>
</dbReference>
<evidence type="ECO:0000256" key="5">
    <source>
        <dbReference type="ARBA" id="ARBA00044341"/>
    </source>
</evidence>
<evidence type="ECO:0000256" key="3">
    <source>
        <dbReference type="ARBA" id="ARBA00022737"/>
    </source>
</evidence>
<sequence>MGTSYPLACKLSRMPSTSCATPRPAATPRTTNCEVLTTLTPDTGRILSKLHTVQPKGKITFCTGIRVAHLALKHRQGKNHKMRIIAFVGSPVEDNEKDLVKLAKRLKKEKVNVDIINFGEEEANTDKLTAFINTLNGKDGTGSHLVTVPPGPSLADALISSPILAGEGGAMLGLGASDFEFGVDPSADPELALALRVSMEEQRQRQEEEARRAAAASAAEAGIAATGGDDSDDALLKMTITQQEFGRAGLPDLSSMTEEEQIAYAMQMSLQGAEFAQAEAAEVDSSTAMDTSEPTKVRPRRLGGWDGHGRSPPPLCAVSPQEEDDYDVMQDPEFLQSVLENLPGVDPNNEAIRNAMGSLASQASKEGKDKKEEDKK</sequence>
<dbReference type="Ensembl" id="ENSGALT00010069262.1">
    <property type="protein sequence ID" value="ENSGALP00010042704.1"/>
    <property type="gene ID" value="ENSGALG00010028600.1"/>
</dbReference>
<dbReference type="Pfam" id="PF13519">
    <property type="entry name" value="VWA_2"/>
    <property type="match status" value="1"/>
</dbReference>
<dbReference type="SUPFAM" id="SSF53300">
    <property type="entry name" value="vWA-like"/>
    <property type="match status" value="1"/>
</dbReference>
<organism evidence="8 9">
    <name type="scientific">Gallus gallus</name>
    <name type="common">Chicken</name>
    <dbReference type="NCBI Taxonomy" id="9031"/>
    <lineage>
        <taxon>Eukaryota</taxon>
        <taxon>Metazoa</taxon>
        <taxon>Chordata</taxon>
        <taxon>Craniata</taxon>
        <taxon>Vertebrata</taxon>
        <taxon>Euteleostomi</taxon>
        <taxon>Archelosauria</taxon>
        <taxon>Archosauria</taxon>
        <taxon>Dinosauria</taxon>
        <taxon>Saurischia</taxon>
        <taxon>Theropoda</taxon>
        <taxon>Coelurosauria</taxon>
        <taxon>Aves</taxon>
        <taxon>Neognathae</taxon>
        <taxon>Galloanserae</taxon>
        <taxon>Galliformes</taxon>
        <taxon>Phasianidae</taxon>
        <taxon>Phasianinae</taxon>
        <taxon>Gallus</taxon>
    </lineage>
</organism>
<evidence type="ECO:0000313" key="8">
    <source>
        <dbReference type="Ensembl" id="ENSGALP00010042704.1"/>
    </source>
</evidence>
<dbReference type="GO" id="GO:0005654">
    <property type="term" value="C:nucleoplasm"/>
    <property type="evidence" value="ECO:0007669"/>
    <property type="project" value="Ensembl"/>
</dbReference>
<keyword evidence="10" id="KW-1267">Proteomics identification</keyword>
<dbReference type="GO" id="GO:0005634">
    <property type="term" value="C:nucleus"/>
    <property type="evidence" value="ECO:0000318"/>
    <property type="project" value="GO_Central"/>
</dbReference>
<evidence type="ECO:0000313" key="9">
    <source>
        <dbReference type="Proteomes" id="UP000000539"/>
    </source>
</evidence>
<feature type="domain" description="VWFA" evidence="7">
    <location>
        <begin position="32"/>
        <end position="89"/>
    </location>
</feature>
<dbReference type="GO" id="GO:0042802">
    <property type="term" value="F:identical protein binding"/>
    <property type="evidence" value="ECO:0007669"/>
    <property type="project" value="Ensembl"/>
</dbReference>
<keyword evidence="4" id="KW-0647">Proteasome</keyword>
<accession>A0A8V1AF05</accession>
<reference evidence="8" key="2">
    <citation type="submission" date="2025-08" db="UniProtKB">
        <authorList>
            <consortium name="Ensembl"/>
        </authorList>
    </citation>
    <scope>IDENTIFICATION</scope>
    <source>
        <strain evidence="8">broiler</strain>
    </source>
</reference>
<dbReference type="FunFam" id="6.10.300.40:FF:000001">
    <property type="entry name" value="26S proteasome non-ATPase regulatory subunit 4"/>
    <property type="match status" value="1"/>
</dbReference>
<dbReference type="OrthoDB" id="1731724at2759"/>
<dbReference type="GO" id="GO:0005829">
    <property type="term" value="C:cytosol"/>
    <property type="evidence" value="ECO:0000318"/>
    <property type="project" value="GO_Central"/>
</dbReference>
<evidence type="ECO:0000259" key="7">
    <source>
        <dbReference type="Pfam" id="PF13519"/>
    </source>
</evidence>
<evidence type="ECO:0000256" key="2">
    <source>
        <dbReference type="ARBA" id="ARBA00014934"/>
    </source>
</evidence>
<proteinExistence type="evidence at protein level"/>
<evidence type="ECO:0000256" key="4">
    <source>
        <dbReference type="ARBA" id="ARBA00022942"/>
    </source>
</evidence>
<feature type="region of interest" description="Disordered" evidence="6">
    <location>
        <begin position="279"/>
        <end position="324"/>
    </location>
</feature>
<protein>
    <recommendedName>
        <fullName evidence="2">26S proteasome non-ATPase regulatory subunit 4</fullName>
    </recommendedName>
    <alternativeName>
        <fullName evidence="5">26S proteasome regulatory subunit RPN10</fullName>
    </alternativeName>
</protein>
<evidence type="ECO:0000256" key="6">
    <source>
        <dbReference type="SAM" id="MobiDB-lite"/>
    </source>
</evidence>
<comment type="similarity">
    <text evidence="1">Belongs to the proteasome subunit S5A family.</text>
</comment>
<dbReference type="FunCoup" id="A0A8V1AF05">
    <property type="interactions" value="2786"/>
</dbReference>
<dbReference type="Gene3D" id="6.10.250.380">
    <property type="match status" value="1"/>
</dbReference>
<gene>
    <name evidence="8" type="primary">PSMD4</name>
</gene>
<dbReference type="AlphaFoldDB" id="A0A8V1AF05"/>
<dbReference type="PANTHER" id="PTHR10223">
    <property type="entry name" value="26S PROTEASOME NON-ATPASE REGULATORY SUBUNIT 4"/>
    <property type="match status" value="1"/>
</dbReference>
<dbReference type="Gene3D" id="6.10.300.40">
    <property type="match status" value="1"/>
</dbReference>
<dbReference type="GO" id="GO:0008540">
    <property type="term" value="C:proteasome regulatory particle, base subcomplex"/>
    <property type="evidence" value="ECO:0000318"/>
    <property type="project" value="GO_Central"/>
</dbReference>
<dbReference type="PANTHER" id="PTHR10223:SF0">
    <property type="entry name" value="26S PROTEASOME NON-ATPASE REGULATORY SUBUNIT 4"/>
    <property type="match status" value="1"/>
</dbReference>
<dbReference type="PROSITE" id="PS50330">
    <property type="entry name" value="UIM"/>
    <property type="match status" value="2"/>
</dbReference>
<dbReference type="InterPro" id="IPR002035">
    <property type="entry name" value="VWF_A"/>
</dbReference>
<reference evidence="8" key="3">
    <citation type="submission" date="2025-09" db="UniProtKB">
        <authorList>
            <consortium name="Ensembl"/>
        </authorList>
    </citation>
    <scope>IDENTIFICATION</scope>
    <source>
        <strain evidence="8">broiler</strain>
    </source>
</reference>
<dbReference type="GO" id="GO:0031593">
    <property type="term" value="F:polyubiquitin modification-dependent protein binding"/>
    <property type="evidence" value="ECO:0000318"/>
    <property type="project" value="GO_Central"/>
</dbReference>
<dbReference type="InterPro" id="IPR003903">
    <property type="entry name" value="UIM_dom"/>
</dbReference>
<evidence type="ECO:0000256" key="1">
    <source>
        <dbReference type="ARBA" id="ARBA00005574"/>
    </source>
</evidence>
<dbReference type="Proteomes" id="UP000000539">
    <property type="component" value="Chromosome 25"/>
</dbReference>
<dbReference type="InterPro" id="IPR049590">
    <property type="entry name" value="PSMD4_RAZUL-like"/>
</dbReference>
<dbReference type="InterPro" id="IPR036465">
    <property type="entry name" value="vWFA_dom_sf"/>
</dbReference>
<dbReference type="GO" id="GO:0043161">
    <property type="term" value="P:proteasome-mediated ubiquitin-dependent protein catabolic process"/>
    <property type="evidence" value="ECO:0000318"/>
    <property type="project" value="GO_Central"/>
</dbReference>
<feature type="compositionally biased region" description="Polar residues" evidence="6">
    <location>
        <begin position="284"/>
        <end position="294"/>
    </location>
</feature>